<dbReference type="AlphaFoldDB" id="A0A183C2D6"/>
<proteinExistence type="predicted"/>
<feature type="transmembrane region" description="Helical" evidence="7">
    <location>
        <begin position="392"/>
        <end position="413"/>
    </location>
</feature>
<keyword evidence="9" id="KW-1185">Reference proteome</keyword>
<feature type="transmembrane region" description="Helical" evidence="7">
    <location>
        <begin position="467"/>
        <end position="489"/>
    </location>
</feature>
<evidence type="ECO:0000256" key="7">
    <source>
        <dbReference type="SAM" id="Phobius"/>
    </source>
</evidence>
<evidence type="ECO:0000256" key="2">
    <source>
        <dbReference type="ARBA" id="ARBA00022692"/>
    </source>
</evidence>
<keyword evidence="2 7" id="KW-0812">Transmembrane</keyword>
<feature type="region of interest" description="Disordered" evidence="6">
    <location>
        <begin position="618"/>
        <end position="637"/>
    </location>
</feature>
<feature type="compositionally biased region" description="Basic and acidic residues" evidence="6">
    <location>
        <begin position="572"/>
        <end position="588"/>
    </location>
</feature>
<dbReference type="Pfam" id="PF06814">
    <property type="entry name" value="GOST_TM"/>
    <property type="match status" value="1"/>
</dbReference>
<evidence type="ECO:0000256" key="6">
    <source>
        <dbReference type="SAM" id="MobiDB-lite"/>
    </source>
</evidence>
<evidence type="ECO:0000313" key="10">
    <source>
        <dbReference type="WBParaSite" id="GPLIN_000703000"/>
    </source>
</evidence>
<keyword evidence="3" id="KW-0732">Signal</keyword>
<dbReference type="GO" id="GO:0005794">
    <property type="term" value="C:Golgi apparatus"/>
    <property type="evidence" value="ECO:0007669"/>
    <property type="project" value="TreeGrafter"/>
</dbReference>
<dbReference type="PANTHER" id="PTHR21229:SF1">
    <property type="entry name" value="GH17801P"/>
    <property type="match status" value="1"/>
</dbReference>
<reference evidence="9" key="1">
    <citation type="submission" date="2014-05" db="EMBL/GenBank/DDBJ databases">
        <title>The genome and life-stage specific transcriptomes of Globodera pallida elucidate key aspects of plant parasitism by a cyst nematode.</title>
        <authorList>
            <person name="Cotton J.A."/>
            <person name="Lilley C.J."/>
            <person name="Jones L.M."/>
            <person name="Kikuchi T."/>
            <person name="Reid A.J."/>
            <person name="Thorpe P."/>
            <person name="Tsai I.J."/>
            <person name="Beasley H."/>
            <person name="Blok V."/>
            <person name="Cock P.J.A."/>
            <person name="Van den Akker S.E."/>
            <person name="Holroyd N."/>
            <person name="Hunt M."/>
            <person name="Mantelin S."/>
            <person name="Naghra H."/>
            <person name="Pain A."/>
            <person name="Palomares-Rius J.E."/>
            <person name="Zarowiecki M."/>
            <person name="Berriman M."/>
            <person name="Jones J.T."/>
            <person name="Urwin P.E."/>
        </authorList>
    </citation>
    <scope>NUCLEOTIDE SEQUENCE [LARGE SCALE GENOMIC DNA]</scope>
    <source>
        <strain evidence="9">Lindley</strain>
    </source>
</reference>
<organism evidence="9 10">
    <name type="scientific">Globodera pallida</name>
    <name type="common">Potato cyst nematode worm</name>
    <name type="synonym">Heterodera pallida</name>
    <dbReference type="NCBI Taxonomy" id="36090"/>
    <lineage>
        <taxon>Eukaryota</taxon>
        <taxon>Metazoa</taxon>
        <taxon>Ecdysozoa</taxon>
        <taxon>Nematoda</taxon>
        <taxon>Chromadorea</taxon>
        <taxon>Rhabditida</taxon>
        <taxon>Tylenchina</taxon>
        <taxon>Tylenchomorpha</taxon>
        <taxon>Tylenchoidea</taxon>
        <taxon>Heteroderidae</taxon>
        <taxon>Heteroderinae</taxon>
        <taxon>Globodera</taxon>
    </lineage>
</organism>
<keyword evidence="4 7" id="KW-1133">Transmembrane helix</keyword>
<dbReference type="InterPro" id="IPR053937">
    <property type="entry name" value="GOST_TM"/>
</dbReference>
<dbReference type="GO" id="GO:0042147">
    <property type="term" value="P:retrograde transport, endosome to Golgi"/>
    <property type="evidence" value="ECO:0007669"/>
    <property type="project" value="TreeGrafter"/>
</dbReference>
<dbReference type="GO" id="GO:0016020">
    <property type="term" value="C:membrane"/>
    <property type="evidence" value="ECO:0007669"/>
    <property type="project" value="UniProtKB-SubCell"/>
</dbReference>
<protein>
    <submittedName>
        <fullName evidence="10">Lung seven transmembrane receptor family protein</fullName>
    </submittedName>
</protein>
<feature type="transmembrane region" description="Helical" evidence="7">
    <location>
        <begin position="323"/>
        <end position="341"/>
    </location>
</feature>
<feature type="transmembrane region" description="Helical" evidence="7">
    <location>
        <begin position="433"/>
        <end position="455"/>
    </location>
</feature>
<name>A0A183C2D6_GLOPA</name>
<feature type="region of interest" description="Disordered" evidence="6">
    <location>
        <begin position="572"/>
        <end position="597"/>
    </location>
</feature>
<feature type="compositionally biased region" description="Basic and acidic residues" evidence="6">
    <location>
        <begin position="626"/>
        <end position="637"/>
    </location>
</feature>
<feature type="transmembrane region" description="Helical" evidence="7">
    <location>
        <begin position="369"/>
        <end position="385"/>
    </location>
</feature>
<evidence type="ECO:0000256" key="1">
    <source>
        <dbReference type="ARBA" id="ARBA00004141"/>
    </source>
</evidence>
<keyword evidence="5 7" id="KW-0472">Membrane</keyword>
<dbReference type="InterPro" id="IPR009637">
    <property type="entry name" value="GPR107/GPR108-like"/>
</dbReference>
<dbReference type="Proteomes" id="UP000050741">
    <property type="component" value="Unassembled WGS sequence"/>
</dbReference>
<sequence length="637" mass="73315">MKRVILPPDGCFRLRIRQCFALFWKGRWESSMLKAAERLKFVLLHSNIIPCRYLFGMLKLILKHFLLWLSLARVVHTNLLIPGIMTERVQLTPKSQEYIGFLQSALNGTEVEIRVKCAEDVDVEFDVEFVIRNSPCAKEFIVDKLRFSQVSNLLQFYFDNDDKIPPGYHYGQILFYRSLPQRFSCSKSVGDQFLEQKPKGPMAFRNEKRERFLRETFPGRNGPTIDGGAKLSLTSWHPVQTLPSDAIYLLILKVSIAKYPADSATSRSIQTEVQWRGPFGYLSAIDYPLLNFYGFMCFVYSVLALFWLIVCLRRWKDLLRIQFWIGAVILVGMVEKAVFYAEYSNMNETGKSIEGLIEVAEIASCLKRTMAHVLVIIVSVGFGVVKPRLGSTLNQVIAVGVLYFIFCTVEGLTRVSKQSTEAIKEKQIAKMPLALLEICIAWWIFSSLVSTMRALRLRRNEVKLNLYRHFTNVLGVALFVAVLYMLWSLYVHLLQNCMKDWKEIWVDTAFWHLFFCSILIFIMFLWRPSQNNQRYAFTPLLDNSEDENEDDVEEDELFTKSGGQRPAIFESVQKRAPGDTKNDAERAEGGNGAVGSDDKLAEDLKWIETNIPSSLAEALIDDEEEREQRDLEMSKML</sequence>
<feature type="transmembrane region" description="Helical" evidence="7">
    <location>
        <begin position="292"/>
        <end position="311"/>
    </location>
</feature>
<feature type="domain" description="GOST seven transmembrane" evidence="8">
    <location>
        <begin position="288"/>
        <end position="533"/>
    </location>
</feature>
<evidence type="ECO:0000259" key="8">
    <source>
        <dbReference type="Pfam" id="PF06814"/>
    </source>
</evidence>
<comment type="subcellular location">
    <subcellularLocation>
        <location evidence="1">Membrane</location>
        <topology evidence="1">Multi-pass membrane protein</topology>
    </subcellularLocation>
</comment>
<feature type="transmembrane region" description="Helical" evidence="7">
    <location>
        <begin position="509"/>
        <end position="526"/>
    </location>
</feature>
<reference evidence="10" key="2">
    <citation type="submission" date="2016-06" db="UniProtKB">
        <authorList>
            <consortium name="WormBaseParasite"/>
        </authorList>
    </citation>
    <scope>IDENTIFICATION</scope>
</reference>
<accession>A0A183C2D6</accession>
<evidence type="ECO:0000313" key="9">
    <source>
        <dbReference type="Proteomes" id="UP000050741"/>
    </source>
</evidence>
<dbReference type="WBParaSite" id="GPLIN_000703000">
    <property type="protein sequence ID" value="GPLIN_000703000"/>
    <property type="gene ID" value="GPLIN_000703000"/>
</dbReference>
<evidence type="ECO:0000256" key="3">
    <source>
        <dbReference type="ARBA" id="ARBA00022729"/>
    </source>
</evidence>
<dbReference type="GO" id="GO:0005829">
    <property type="term" value="C:cytosol"/>
    <property type="evidence" value="ECO:0007669"/>
    <property type="project" value="GOC"/>
</dbReference>
<evidence type="ECO:0000256" key="4">
    <source>
        <dbReference type="ARBA" id="ARBA00022989"/>
    </source>
</evidence>
<dbReference type="PANTHER" id="PTHR21229">
    <property type="entry name" value="LUNG SEVEN TRANSMEMBRANE RECEPTOR"/>
    <property type="match status" value="1"/>
</dbReference>
<evidence type="ECO:0000256" key="5">
    <source>
        <dbReference type="ARBA" id="ARBA00023136"/>
    </source>
</evidence>